<keyword evidence="10" id="KW-0732">Signal</keyword>
<keyword evidence="14" id="KW-1185">Reference proteome</keyword>
<name>A0A2S7U7T8_9FLAO</name>
<dbReference type="NCBIfam" id="TIGR04057">
    <property type="entry name" value="SusC_RagA_signa"/>
    <property type="match status" value="1"/>
</dbReference>
<comment type="similarity">
    <text evidence="8 9">Belongs to the TonB-dependent receptor family.</text>
</comment>
<comment type="caution">
    <text evidence="13">The sequence shown here is derived from an EMBL/GenBank/DDBJ whole genome shotgun (WGS) entry which is preliminary data.</text>
</comment>
<evidence type="ECO:0000256" key="5">
    <source>
        <dbReference type="ARBA" id="ARBA00023077"/>
    </source>
</evidence>
<dbReference type="InterPro" id="IPR023996">
    <property type="entry name" value="TonB-dep_OMP_SusC/RagA"/>
</dbReference>
<evidence type="ECO:0000259" key="12">
    <source>
        <dbReference type="Pfam" id="PF07715"/>
    </source>
</evidence>
<feature type="domain" description="TonB-dependent receptor plug" evidence="12">
    <location>
        <begin position="121"/>
        <end position="226"/>
    </location>
</feature>
<evidence type="ECO:0000256" key="10">
    <source>
        <dbReference type="SAM" id="SignalP"/>
    </source>
</evidence>
<evidence type="ECO:0000256" key="2">
    <source>
        <dbReference type="ARBA" id="ARBA00022448"/>
    </source>
</evidence>
<evidence type="ECO:0000256" key="4">
    <source>
        <dbReference type="ARBA" id="ARBA00022692"/>
    </source>
</evidence>
<dbReference type="Pfam" id="PF07715">
    <property type="entry name" value="Plug"/>
    <property type="match status" value="1"/>
</dbReference>
<keyword evidence="3 8" id="KW-1134">Transmembrane beta strand</keyword>
<dbReference type="Proteomes" id="UP000239747">
    <property type="component" value="Unassembled WGS sequence"/>
</dbReference>
<dbReference type="InterPro" id="IPR023997">
    <property type="entry name" value="TonB-dep_OMP_SusC/RagA_CS"/>
</dbReference>
<evidence type="ECO:0000256" key="9">
    <source>
        <dbReference type="RuleBase" id="RU003357"/>
    </source>
</evidence>
<dbReference type="AlphaFoldDB" id="A0A2S7U7T8"/>
<dbReference type="NCBIfam" id="TIGR04056">
    <property type="entry name" value="OMP_RagA_SusC"/>
    <property type="match status" value="1"/>
</dbReference>
<evidence type="ECO:0000256" key="6">
    <source>
        <dbReference type="ARBA" id="ARBA00023136"/>
    </source>
</evidence>
<dbReference type="PROSITE" id="PS52016">
    <property type="entry name" value="TONB_DEPENDENT_REC_3"/>
    <property type="match status" value="1"/>
</dbReference>
<reference evidence="13 14" key="1">
    <citation type="submission" date="2017-01" db="EMBL/GenBank/DDBJ databases">
        <title>Trade-off between light-utilization and light-protection in marine flavobacteria.</title>
        <authorList>
            <person name="Kumagai Y."/>
            <person name="Yoshizawa S."/>
            <person name="Kogure K."/>
            <person name="Iwasaki W."/>
        </authorList>
    </citation>
    <scope>NUCLEOTIDE SEQUENCE [LARGE SCALE GENOMIC DNA]</scope>
    <source>
        <strain evidence="13 14">KCTC 32109</strain>
    </source>
</reference>
<keyword evidence="4 8" id="KW-0812">Transmembrane</keyword>
<feature type="chain" id="PRO_5015584444" evidence="10">
    <location>
        <begin position="28"/>
        <end position="1019"/>
    </location>
</feature>
<dbReference type="InterPro" id="IPR000531">
    <property type="entry name" value="Beta-barrel_TonB"/>
</dbReference>
<evidence type="ECO:0000259" key="11">
    <source>
        <dbReference type="Pfam" id="PF00593"/>
    </source>
</evidence>
<keyword evidence="5 9" id="KW-0798">TonB box</keyword>
<feature type="signal peptide" evidence="10">
    <location>
        <begin position="1"/>
        <end position="27"/>
    </location>
</feature>
<dbReference type="InterPro" id="IPR037066">
    <property type="entry name" value="Plug_dom_sf"/>
</dbReference>
<dbReference type="Pfam" id="PF13715">
    <property type="entry name" value="CarbopepD_reg_2"/>
    <property type="match status" value="1"/>
</dbReference>
<evidence type="ECO:0000256" key="8">
    <source>
        <dbReference type="PROSITE-ProRule" id="PRU01360"/>
    </source>
</evidence>
<dbReference type="Gene3D" id="2.60.40.1120">
    <property type="entry name" value="Carboxypeptidase-like, regulatory domain"/>
    <property type="match status" value="1"/>
</dbReference>
<keyword evidence="7 8" id="KW-0998">Cell outer membrane</keyword>
<protein>
    <submittedName>
        <fullName evidence="13">SusC/RagA family protein</fullName>
    </submittedName>
</protein>
<dbReference type="OrthoDB" id="9768177at2"/>
<proteinExistence type="inferred from homology"/>
<dbReference type="InterPro" id="IPR036942">
    <property type="entry name" value="Beta-barrel_TonB_sf"/>
</dbReference>
<sequence length="1019" mass="109915">MQKTNPNKFLNISTFLSCMLFAMFTYAQTTVTGKVVDEQTEPLLGVTVLIKGSSGATTTDIDGNYSISVANPDSATIIYSYVGYATMEVPVNNQSVINVTLKEDLALLDQIVVVGYGGVKKSDITGSVSSVSSKELSAFPVLDAAQALQGRAAGVVVQSNNGGEPGAPISIQIRGNTSINASSAPLIVVDGFMGATMPQASDIESMEILKDASATAIYGSRGSNGVVLVTTKKGRNGKLVVEYNTNYSIQNTANELDLLNADQFAAYQTQIRANNGNTTAYPQGPANTDWQDLIYTTGSTKTHQFSFSGGSDKINFYASANYFDQEGIVINSDFERITFLSNVDAQVNDKLKLGLNLFGSLGTKNGISTQSTGLGGIGGGGDDVISLAMRYAPDQPVFNDDGTYNSGNTVGDLVDNPFAIASERIDETKEDNFRGNFYANYEIINGLEFKTTLGLSSETLKRGTFSPSILEVTAGAVNGRAAITNARERSILNENYLTYKRDIGKGKLTLLGGISYQKTTTEAFSAAGNDFLSDSFSFYNLGSANILLPASSAKSVTEIQSQFGRANFDWDDKYLFTATVRRDGASNFAKNEKYAIFPSAAIGWKVSNEDFLKDVNAISNLKLRASYGVTGNPSIAAYQSLAEYASLYASSNGETVSAATPDQPANPDLKWESSYQTNLGLDLGLLKNRFILSLDYYNIDTKDIILPNNGIPEYFGYLNDGILTNLGEVNNKGFELALTSRNINNENFSWTTNFNISFNKNKVVALINDADVFADGTPSYFSHDQSTILRVGEEVGLFWGYDYAGVYQGGALPAGTATLAGGVAGDPLFRDIDNSGDITEDDRTTIGNPNPDYTFGFTNNFSYKDFDLSIFFQGSQGGDIFNLTNVQLANGDANTTVDNFNNAWTPTNTNTNVPRVGNNSNREISSRFVEDGSYIRLKNVALGYNVPSELLSKFRLERLRLSVSAQNLLTITDYSGLDPEASYFGGGSVNNAKRNTIRGFDFGNYPTSRTVTFSLNATF</sequence>
<feature type="domain" description="TonB-dependent receptor-like beta-barrel" evidence="11">
    <location>
        <begin position="382"/>
        <end position="968"/>
    </location>
</feature>
<dbReference type="RefSeq" id="WP_105069764.1">
    <property type="nucleotide sequence ID" value="NZ_MTPW01000001.1"/>
</dbReference>
<comment type="subcellular location">
    <subcellularLocation>
        <location evidence="1 8">Cell outer membrane</location>
        <topology evidence="1 8">Multi-pass membrane protein</topology>
    </subcellularLocation>
</comment>
<gene>
    <name evidence="13" type="ORF">BST92_00905</name>
</gene>
<keyword evidence="6 8" id="KW-0472">Membrane</keyword>
<dbReference type="InterPro" id="IPR008969">
    <property type="entry name" value="CarboxyPept-like_regulatory"/>
</dbReference>
<keyword evidence="2 8" id="KW-0813">Transport</keyword>
<evidence type="ECO:0000313" key="13">
    <source>
        <dbReference type="EMBL" id="PQJ30581.1"/>
    </source>
</evidence>
<evidence type="ECO:0000256" key="7">
    <source>
        <dbReference type="ARBA" id="ARBA00023237"/>
    </source>
</evidence>
<evidence type="ECO:0000256" key="3">
    <source>
        <dbReference type="ARBA" id="ARBA00022452"/>
    </source>
</evidence>
<dbReference type="Gene3D" id="2.170.130.10">
    <property type="entry name" value="TonB-dependent receptor, plug domain"/>
    <property type="match status" value="1"/>
</dbReference>
<dbReference type="SUPFAM" id="SSF49464">
    <property type="entry name" value="Carboxypeptidase regulatory domain-like"/>
    <property type="match status" value="1"/>
</dbReference>
<dbReference type="EMBL" id="MTPW01000001">
    <property type="protein sequence ID" value="PQJ30581.1"/>
    <property type="molecule type" value="Genomic_DNA"/>
</dbReference>
<accession>A0A2S7U7T8</accession>
<dbReference type="SUPFAM" id="SSF56935">
    <property type="entry name" value="Porins"/>
    <property type="match status" value="1"/>
</dbReference>
<dbReference type="InterPro" id="IPR039426">
    <property type="entry name" value="TonB-dep_rcpt-like"/>
</dbReference>
<dbReference type="InterPro" id="IPR012910">
    <property type="entry name" value="Plug_dom"/>
</dbReference>
<dbReference type="Gene3D" id="2.40.170.20">
    <property type="entry name" value="TonB-dependent receptor, beta-barrel domain"/>
    <property type="match status" value="1"/>
</dbReference>
<dbReference type="GO" id="GO:0009279">
    <property type="term" value="C:cell outer membrane"/>
    <property type="evidence" value="ECO:0007669"/>
    <property type="project" value="UniProtKB-SubCell"/>
</dbReference>
<dbReference type="Pfam" id="PF00593">
    <property type="entry name" value="TonB_dep_Rec_b-barrel"/>
    <property type="match status" value="1"/>
</dbReference>
<organism evidence="13 14">
    <name type="scientific">Nonlabens arenilitoris</name>
    <dbReference type="NCBI Taxonomy" id="1217969"/>
    <lineage>
        <taxon>Bacteria</taxon>
        <taxon>Pseudomonadati</taxon>
        <taxon>Bacteroidota</taxon>
        <taxon>Flavobacteriia</taxon>
        <taxon>Flavobacteriales</taxon>
        <taxon>Flavobacteriaceae</taxon>
        <taxon>Nonlabens</taxon>
    </lineage>
</organism>
<evidence type="ECO:0000313" key="14">
    <source>
        <dbReference type="Proteomes" id="UP000239747"/>
    </source>
</evidence>
<evidence type="ECO:0000256" key="1">
    <source>
        <dbReference type="ARBA" id="ARBA00004571"/>
    </source>
</evidence>